<dbReference type="InterPro" id="IPR017871">
    <property type="entry name" value="ABC_transporter-like_CS"/>
</dbReference>
<keyword evidence="3" id="KW-0813">Transport</keyword>
<keyword evidence="6 9" id="KW-0067">ATP-binding</keyword>
<evidence type="ECO:0000313" key="9">
    <source>
        <dbReference type="EMBL" id="CCW34007.1"/>
    </source>
</evidence>
<comment type="subcellular location">
    <subcellularLocation>
        <location evidence="1">Cell membrane</location>
        <topology evidence="1">Peripheral membrane protein</topology>
    </subcellularLocation>
</comment>
<feature type="domain" description="ABC transporter" evidence="8">
    <location>
        <begin position="4"/>
        <end position="252"/>
    </location>
</feature>
<dbReference type="InterPro" id="IPR013563">
    <property type="entry name" value="Oligopep_ABC_C"/>
</dbReference>
<dbReference type="eggNOG" id="COG0444">
    <property type="taxonomic scope" value="Bacteria"/>
</dbReference>
<protein>
    <submittedName>
        <fullName evidence="9">Oligopeptide/dipeptide ABC transporter,ATP-binding protein, C-terminal domain</fullName>
    </submittedName>
</protein>
<sequence>MPLLEVQNLQVQFQTPEQTVYAVSDLSFTLDRNETVGLVGESGSGKSATALALMGLPPAKITGGSIRFDGEELVGKPAEFLQKLRGQKMAMIFQDPFSSLDPTMSIGAQLIEAIRIHLPLKGKAAYAYALELLKNVHMPTPEQKMRQFPHELSGGQRQRVLIAMAFACKPLLLIADEPTTALDVTVQAQILDRTAVLQRQHSSGLLLITHDLGVVAETCHRTLVMYAGQLMEAGTTEQIFRNPLHPYTQGLLAATIPLEKPEARRQPLPTIPGQPPSLTQKFTGCPFFPRCRARIPNLCDKEKVPLYSLPSGRQVRCLLYADQRSGTSSDVSSV</sequence>
<accession>S0EUJ8</accession>
<dbReference type="InterPro" id="IPR050388">
    <property type="entry name" value="ABC_Ni/Peptide_Import"/>
</dbReference>
<evidence type="ECO:0000256" key="3">
    <source>
        <dbReference type="ARBA" id="ARBA00022448"/>
    </source>
</evidence>
<dbReference type="HOGENOM" id="CLU_000604_1_23_0"/>
<evidence type="ECO:0000256" key="1">
    <source>
        <dbReference type="ARBA" id="ARBA00004202"/>
    </source>
</evidence>
<dbReference type="PROSITE" id="PS50893">
    <property type="entry name" value="ABC_TRANSPORTER_2"/>
    <property type="match status" value="1"/>
</dbReference>
<dbReference type="GO" id="GO:0016887">
    <property type="term" value="F:ATP hydrolysis activity"/>
    <property type="evidence" value="ECO:0007669"/>
    <property type="project" value="InterPro"/>
</dbReference>
<dbReference type="InterPro" id="IPR003439">
    <property type="entry name" value="ABC_transporter-like_ATP-bd"/>
</dbReference>
<proteinExistence type="inferred from homology"/>
<evidence type="ECO:0000256" key="5">
    <source>
        <dbReference type="ARBA" id="ARBA00022741"/>
    </source>
</evidence>
<dbReference type="STRING" id="454171.CP488_00987"/>
<keyword evidence="7" id="KW-0472">Membrane</keyword>
<dbReference type="PANTHER" id="PTHR43297:SF7">
    <property type="entry name" value="D,D-DIPEPTIDE TRANSPORT ATP-BINDING PROTEIN DDPD-RELATED"/>
    <property type="match status" value="1"/>
</dbReference>
<dbReference type="SUPFAM" id="SSF52540">
    <property type="entry name" value="P-loop containing nucleoside triphosphate hydrolases"/>
    <property type="match status" value="1"/>
</dbReference>
<comment type="similarity">
    <text evidence="2">Belongs to the ABC transporter superfamily.</text>
</comment>
<dbReference type="PROSITE" id="PS00211">
    <property type="entry name" value="ABC_TRANSPORTER_1"/>
    <property type="match status" value="1"/>
</dbReference>
<dbReference type="GO" id="GO:0005886">
    <property type="term" value="C:plasma membrane"/>
    <property type="evidence" value="ECO:0007669"/>
    <property type="project" value="UniProtKB-SubCell"/>
</dbReference>
<dbReference type="Pfam" id="PF00005">
    <property type="entry name" value="ABC_tran"/>
    <property type="match status" value="1"/>
</dbReference>
<reference evidence="10" key="1">
    <citation type="submission" date="2013-03" db="EMBL/GenBank/DDBJ databases">
        <title>Genome sequence of Chthonomonas calidirosea, the first sequenced genome from the Armatimonadetes phylum (formally candidate division OP10).</title>
        <authorList>
            <person name="Lee K.C.Y."/>
            <person name="Morgan X.C."/>
            <person name="Dunfield P.F."/>
            <person name="Tamas I."/>
            <person name="Houghton K.M."/>
            <person name="Vyssotski M."/>
            <person name="Ryan J.L.J."/>
            <person name="Lagutin K."/>
            <person name="McDonald I.R."/>
            <person name="Stott M.B."/>
        </authorList>
    </citation>
    <scope>NUCLEOTIDE SEQUENCE [LARGE SCALE GENOMIC DNA]</scope>
    <source>
        <strain evidence="10">DSM 23976 / ICMP 18418 / T49</strain>
    </source>
</reference>
<dbReference type="InParanoid" id="S0EUJ8"/>
<name>S0EUJ8_CHTCT</name>
<evidence type="ECO:0000256" key="6">
    <source>
        <dbReference type="ARBA" id="ARBA00022840"/>
    </source>
</evidence>
<dbReference type="RefSeq" id="WP_016481571.1">
    <property type="nucleotide sequence ID" value="NC_021487.1"/>
</dbReference>
<dbReference type="InterPro" id="IPR027417">
    <property type="entry name" value="P-loop_NTPase"/>
</dbReference>
<dbReference type="Proteomes" id="UP000014227">
    <property type="component" value="Chromosome I"/>
</dbReference>
<dbReference type="OrthoDB" id="9815712at2"/>
<dbReference type="SMART" id="SM00382">
    <property type="entry name" value="AAA"/>
    <property type="match status" value="1"/>
</dbReference>
<dbReference type="Gene3D" id="3.40.50.300">
    <property type="entry name" value="P-loop containing nucleotide triphosphate hydrolases"/>
    <property type="match status" value="1"/>
</dbReference>
<dbReference type="Pfam" id="PF08352">
    <property type="entry name" value="oligo_HPY"/>
    <property type="match status" value="1"/>
</dbReference>
<dbReference type="InterPro" id="IPR003593">
    <property type="entry name" value="AAA+_ATPase"/>
</dbReference>
<dbReference type="KEGG" id="ccz:CCALI_00169"/>
<dbReference type="CDD" id="cd03257">
    <property type="entry name" value="ABC_NikE_OppD_transporters"/>
    <property type="match status" value="1"/>
</dbReference>
<dbReference type="EMBL" id="HF951689">
    <property type="protein sequence ID" value="CCW34007.1"/>
    <property type="molecule type" value="Genomic_DNA"/>
</dbReference>
<dbReference type="PATRIC" id="fig|1303518.3.peg.171"/>
<keyword evidence="5" id="KW-0547">Nucleotide-binding</keyword>
<keyword evidence="10" id="KW-1185">Reference proteome</keyword>
<evidence type="ECO:0000256" key="7">
    <source>
        <dbReference type="ARBA" id="ARBA00023136"/>
    </source>
</evidence>
<evidence type="ECO:0000256" key="2">
    <source>
        <dbReference type="ARBA" id="ARBA00005417"/>
    </source>
</evidence>
<dbReference type="PANTHER" id="PTHR43297">
    <property type="entry name" value="OLIGOPEPTIDE TRANSPORT ATP-BINDING PROTEIN APPD"/>
    <property type="match status" value="1"/>
</dbReference>
<gene>
    <name evidence="9" type="ORF">CCALI_00169</name>
</gene>
<evidence type="ECO:0000259" key="8">
    <source>
        <dbReference type="PROSITE" id="PS50893"/>
    </source>
</evidence>
<dbReference type="GO" id="GO:0005524">
    <property type="term" value="F:ATP binding"/>
    <property type="evidence" value="ECO:0007669"/>
    <property type="project" value="UniProtKB-KW"/>
</dbReference>
<organism evidence="9 10">
    <name type="scientific">Chthonomonas calidirosea (strain DSM 23976 / ICMP 18418 / T49)</name>
    <dbReference type="NCBI Taxonomy" id="1303518"/>
    <lineage>
        <taxon>Bacteria</taxon>
        <taxon>Bacillati</taxon>
        <taxon>Armatimonadota</taxon>
        <taxon>Chthonomonadia</taxon>
        <taxon>Chthonomonadales</taxon>
        <taxon>Chthonomonadaceae</taxon>
        <taxon>Chthonomonas</taxon>
    </lineage>
</organism>
<dbReference type="GO" id="GO:0015833">
    <property type="term" value="P:peptide transport"/>
    <property type="evidence" value="ECO:0007669"/>
    <property type="project" value="InterPro"/>
</dbReference>
<dbReference type="FunFam" id="3.40.50.300:FF:000016">
    <property type="entry name" value="Oligopeptide ABC transporter ATP-binding component"/>
    <property type="match status" value="1"/>
</dbReference>
<keyword evidence="4" id="KW-1003">Cell membrane</keyword>
<evidence type="ECO:0000313" key="10">
    <source>
        <dbReference type="Proteomes" id="UP000014227"/>
    </source>
</evidence>
<dbReference type="AlphaFoldDB" id="S0EUJ8"/>
<evidence type="ECO:0000256" key="4">
    <source>
        <dbReference type="ARBA" id="ARBA00022475"/>
    </source>
</evidence>
<dbReference type="NCBIfam" id="TIGR01727">
    <property type="entry name" value="oligo_HPY"/>
    <property type="match status" value="1"/>
</dbReference>